<gene>
    <name evidence="16" type="ORF">VKT23_014520</name>
</gene>
<proteinExistence type="inferred from homology"/>
<evidence type="ECO:0000313" key="16">
    <source>
        <dbReference type="EMBL" id="KAK7446314.1"/>
    </source>
</evidence>
<evidence type="ECO:0000256" key="11">
    <source>
        <dbReference type="ARBA" id="ARBA00048778"/>
    </source>
</evidence>
<feature type="region of interest" description="Disordered" evidence="13">
    <location>
        <begin position="589"/>
        <end position="628"/>
    </location>
</feature>
<evidence type="ECO:0000256" key="3">
    <source>
        <dbReference type="ARBA" id="ARBA00022692"/>
    </source>
</evidence>
<protein>
    <recommendedName>
        <fullName evidence="18">P-loop containing nucleoside triphosphate hydrolase protein</fullName>
    </recommendedName>
</protein>
<comment type="caution">
    <text evidence="16">The sequence shown here is derived from an EMBL/GenBank/DDBJ whole genome shotgun (WGS) entry which is preliminary data.</text>
</comment>
<dbReference type="Gene3D" id="3.40.50.300">
    <property type="entry name" value="P-loop containing nucleotide triphosphate hydrolases"/>
    <property type="match status" value="1"/>
</dbReference>
<dbReference type="InterPro" id="IPR057495">
    <property type="entry name" value="AAA_lid_BCS1"/>
</dbReference>
<keyword evidence="3" id="KW-0812">Transmembrane</keyword>
<evidence type="ECO:0000256" key="8">
    <source>
        <dbReference type="ARBA" id="ARBA00022989"/>
    </source>
</evidence>
<evidence type="ECO:0000256" key="9">
    <source>
        <dbReference type="ARBA" id="ARBA00023128"/>
    </source>
</evidence>
<dbReference type="PROSITE" id="PS00674">
    <property type="entry name" value="AAA"/>
    <property type="match status" value="1"/>
</dbReference>
<feature type="compositionally biased region" description="Low complexity" evidence="13">
    <location>
        <begin position="495"/>
        <end position="527"/>
    </location>
</feature>
<feature type="compositionally biased region" description="Basic residues" evidence="13">
    <location>
        <begin position="595"/>
        <end position="606"/>
    </location>
</feature>
<dbReference type="PANTHER" id="PTHR23070">
    <property type="entry name" value="BCS1 AAA-TYPE ATPASE"/>
    <property type="match status" value="1"/>
</dbReference>
<evidence type="ECO:0000259" key="15">
    <source>
        <dbReference type="SMART" id="SM01024"/>
    </source>
</evidence>
<evidence type="ECO:0000256" key="4">
    <source>
        <dbReference type="ARBA" id="ARBA00022741"/>
    </source>
</evidence>
<feature type="compositionally biased region" description="Basic and acidic residues" evidence="13">
    <location>
        <begin position="611"/>
        <end position="628"/>
    </location>
</feature>
<dbReference type="Pfam" id="PF25426">
    <property type="entry name" value="AAA_lid_BCS1"/>
    <property type="match status" value="1"/>
</dbReference>
<keyword evidence="9" id="KW-0496">Mitochondrion</keyword>
<evidence type="ECO:0000256" key="7">
    <source>
        <dbReference type="ARBA" id="ARBA00022840"/>
    </source>
</evidence>
<dbReference type="Pfam" id="PF00004">
    <property type="entry name" value="AAA"/>
    <property type="match status" value="2"/>
</dbReference>
<evidence type="ECO:0000256" key="2">
    <source>
        <dbReference type="ARBA" id="ARBA00007448"/>
    </source>
</evidence>
<reference evidence="16 17" key="1">
    <citation type="submission" date="2024-01" db="EMBL/GenBank/DDBJ databases">
        <title>A draft genome for the cacao thread blight pathogen Marasmiellus scandens.</title>
        <authorList>
            <person name="Baruah I.K."/>
            <person name="Leung J."/>
            <person name="Bukari Y."/>
            <person name="Amoako-Attah I."/>
            <person name="Meinhardt L.W."/>
            <person name="Bailey B.A."/>
            <person name="Cohen S.P."/>
        </authorList>
    </citation>
    <scope>NUCLEOTIDE SEQUENCE [LARGE SCALE GENOMIC DNA]</scope>
    <source>
        <strain evidence="16 17">GH-19</strain>
    </source>
</reference>
<accession>A0ABR1J2N2</accession>
<evidence type="ECO:0000256" key="1">
    <source>
        <dbReference type="ARBA" id="ARBA00004434"/>
    </source>
</evidence>
<evidence type="ECO:0000256" key="6">
    <source>
        <dbReference type="ARBA" id="ARBA00022801"/>
    </source>
</evidence>
<keyword evidence="4 12" id="KW-0547">Nucleotide-binding</keyword>
<dbReference type="InterPro" id="IPR003593">
    <property type="entry name" value="AAA+_ATPase"/>
</dbReference>
<keyword evidence="10" id="KW-0472">Membrane</keyword>
<feature type="domain" description="AAA+ ATPase" evidence="14">
    <location>
        <begin position="285"/>
        <end position="455"/>
    </location>
</feature>
<evidence type="ECO:0000256" key="10">
    <source>
        <dbReference type="ARBA" id="ARBA00023136"/>
    </source>
</evidence>
<sequence length="628" mass="69739">MASYLHHLQTIFPGLQNATQSANASAPSSTSNVLADVASQALPPELSSLVSLFFSMASMASIKDWLKLLFIGGFFETCRRLFTWAYSSVMEGFYMRASFDSNDPSYEWMMVWLSKQPAWSKTRDVEISTENYGANSAAVILEDDDESGLSKFDEKTTRKLTYMPSPSKTYTLWYKGRYMTITRTREKEGRYRDFENTLHVSILTRDHRLLKQLLQEARRSYISAQENNLSIWTADTYNDWSRTASRPKRSLNSIVLDPGVKDMLLDDARDFLASKKWYNERGIPFRRGYLLYGAPGSGKTSLIHSIAGELELDIYIISISRIGLDDAGLSTLVNYLPERCVALMEDIDAAFTNGLARDLDEEDEDEVAVKKRNGEAAEEATTAGDSIGGPGNTNSGNKPATASRVTLSGLLNALDGIGAQEGRILFATTNQYSSLDSALCRPGRMDLHIEFKLASKYQSGALFRQFYYPSGQFDVISDTEDDECEGVMEKDDSSDSGYGSSGVSTPGSLPSSPVSDAQSPSSAASISGLEKHHSKTDFSVRHIKMLSKQFEAAIPDRELSMASLQGYLMMYKTRPVDAVRNVGEWIKKEKEAALRRQRKGKGRKKASSTAEKADSKEKTEKEEKEDGA</sequence>
<dbReference type="SMART" id="SM01024">
    <property type="entry name" value="BCS1_N"/>
    <property type="match status" value="1"/>
</dbReference>
<dbReference type="InterPro" id="IPR014851">
    <property type="entry name" value="BCS1_N"/>
</dbReference>
<name>A0ABR1J2N2_9AGAR</name>
<dbReference type="SMART" id="SM00382">
    <property type="entry name" value="AAA"/>
    <property type="match status" value="1"/>
</dbReference>
<organism evidence="16 17">
    <name type="scientific">Marasmiellus scandens</name>
    <dbReference type="NCBI Taxonomy" id="2682957"/>
    <lineage>
        <taxon>Eukaryota</taxon>
        <taxon>Fungi</taxon>
        <taxon>Dikarya</taxon>
        <taxon>Basidiomycota</taxon>
        <taxon>Agaricomycotina</taxon>
        <taxon>Agaricomycetes</taxon>
        <taxon>Agaricomycetidae</taxon>
        <taxon>Agaricales</taxon>
        <taxon>Marasmiineae</taxon>
        <taxon>Omphalotaceae</taxon>
        <taxon>Marasmiellus</taxon>
    </lineage>
</organism>
<keyword evidence="5" id="KW-0999">Mitochondrion inner membrane</keyword>
<dbReference type="SUPFAM" id="SSF52540">
    <property type="entry name" value="P-loop containing nucleoside triphosphate hydrolases"/>
    <property type="match status" value="1"/>
</dbReference>
<evidence type="ECO:0000259" key="14">
    <source>
        <dbReference type="SMART" id="SM00382"/>
    </source>
</evidence>
<comment type="subcellular location">
    <subcellularLocation>
        <location evidence="1">Mitochondrion inner membrane</location>
        <topology evidence="1">Single-pass membrane protein</topology>
    </subcellularLocation>
</comment>
<feature type="compositionally biased region" description="Polar residues" evidence="13">
    <location>
        <begin position="392"/>
        <end position="401"/>
    </location>
</feature>
<evidence type="ECO:0000256" key="12">
    <source>
        <dbReference type="RuleBase" id="RU003651"/>
    </source>
</evidence>
<dbReference type="InterPro" id="IPR027417">
    <property type="entry name" value="P-loop_NTPase"/>
</dbReference>
<keyword evidence="8" id="KW-1133">Transmembrane helix</keyword>
<evidence type="ECO:0000313" key="17">
    <source>
        <dbReference type="Proteomes" id="UP001498398"/>
    </source>
</evidence>
<dbReference type="Proteomes" id="UP001498398">
    <property type="component" value="Unassembled WGS sequence"/>
</dbReference>
<keyword evidence="17" id="KW-1185">Reference proteome</keyword>
<evidence type="ECO:0000256" key="13">
    <source>
        <dbReference type="SAM" id="MobiDB-lite"/>
    </source>
</evidence>
<keyword evidence="6" id="KW-0378">Hydrolase</keyword>
<dbReference type="Pfam" id="PF08740">
    <property type="entry name" value="BCS1_N"/>
    <property type="match status" value="1"/>
</dbReference>
<feature type="region of interest" description="Disordered" evidence="13">
    <location>
        <begin position="362"/>
        <end position="401"/>
    </location>
</feature>
<evidence type="ECO:0008006" key="18">
    <source>
        <dbReference type="Google" id="ProtNLM"/>
    </source>
</evidence>
<feature type="domain" description="BCS1 N-terminal" evidence="15">
    <location>
        <begin position="69"/>
        <end position="254"/>
    </location>
</feature>
<comment type="similarity">
    <text evidence="2">Belongs to the AAA ATPase family. BCS1 subfamily.</text>
</comment>
<comment type="catalytic activity">
    <reaction evidence="11">
        <text>ATP + H2O = ADP + phosphate + H(+)</text>
        <dbReference type="Rhea" id="RHEA:13065"/>
        <dbReference type="ChEBI" id="CHEBI:15377"/>
        <dbReference type="ChEBI" id="CHEBI:15378"/>
        <dbReference type="ChEBI" id="CHEBI:30616"/>
        <dbReference type="ChEBI" id="CHEBI:43474"/>
        <dbReference type="ChEBI" id="CHEBI:456216"/>
    </reaction>
    <physiologicalReaction direction="left-to-right" evidence="11">
        <dbReference type="Rhea" id="RHEA:13066"/>
    </physiologicalReaction>
</comment>
<feature type="region of interest" description="Disordered" evidence="13">
    <location>
        <begin position="481"/>
        <end position="531"/>
    </location>
</feature>
<dbReference type="EMBL" id="JBANRG010000044">
    <property type="protein sequence ID" value="KAK7446314.1"/>
    <property type="molecule type" value="Genomic_DNA"/>
</dbReference>
<dbReference type="InterPro" id="IPR050747">
    <property type="entry name" value="Mitochondrial_chaperone_BCS1"/>
</dbReference>
<keyword evidence="7 12" id="KW-0067">ATP-binding</keyword>
<evidence type="ECO:0000256" key="5">
    <source>
        <dbReference type="ARBA" id="ARBA00022792"/>
    </source>
</evidence>
<dbReference type="InterPro" id="IPR003959">
    <property type="entry name" value="ATPase_AAA_core"/>
</dbReference>
<dbReference type="InterPro" id="IPR003960">
    <property type="entry name" value="ATPase_AAA_CS"/>
</dbReference>